<keyword evidence="2 4" id="KW-0238">DNA-binding</keyword>
<dbReference type="PROSITE" id="PS50977">
    <property type="entry name" value="HTH_TETR_2"/>
    <property type="match status" value="1"/>
</dbReference>
<feature type="domain" description="HTH tetR-type" evidence="5">
    <location>
        <begin position="282"/>
        <end position="342"/>
    </location>
</feature>
<dbReference type="GO" id="GO:0003700">
    <property type="term" value="F:DNA-binding transcription factor activity"/>
    <property type="evidence" value="ECO:0007669"/>
    <property type="project" value="TreeGrafter"/>
</dbReference>
<dbReference type="InterPro" id="IPR050109">
    <property type="entry name" value="HTH-type_TetR-like_transc_reg"/>
</dbReference>
<dbReference type="Gene3D" id="1.10.357.10">
    <property type="entry name" value="Tetracycline Repressor, domain 2"/>
    <property type="match status" value="2"/>
</dbReference>
<dbReference type="Pfam" id="PF00440">
    <property type="entry name" value="TetR_N"/>
    <property type="match status" value="1"/>
</dbReference>
<dbReference type="KEGG" id="ssyi:EKG83_03875"/>
<dbReference type="SUPFAM" id="SSF48498">
    <property type="entry name" value="Tetracyclin repressor-like, C-terminal domain"/>
    <property type="match status" value="2"/>
</dbReference>
<dbReference type="Proteomes" id="UP000325787">
    <property type="component" value="Chromosome"/>
</dbReference>
<evidence type="ECO:0000313" key="7">
    <source>
        <dbReference type="Proteomes" id="UP000325787"/>
    </source>
</evidence>
<dbReference type="AlphaFoldDB" id="A0A5Q0GS23"/>
<name>A0A5Q0GS23_SACSY</name>
<accession>A0A5Q0GS23</accession>
<feature type="DNA-binding region" description="H-T-H motif" evidence="4">
    <location>
        <begin position="305"/>
        <end position="324"/>
    </location>
</feature>
<evidence type="ECO:0000256" key="4">
    <source>
        <dbReference type="PROSITE-ProRule" id="PRU00335"/>
    </source>
</evidence>
<gene>
    <name evidence="6" type="ORF">EKG83_03875</name>
</gene>
<evidence type="ECO:0000259" key="5">
    <source>
        <dbReference type="PROSITE" id="PS50977"/>
    </source>
</evidence>
<dbReference type="OrthoDB" id="5243387at2"/>
<organism evidence="6 7">
    <name type="scientific">Saccharothrix syringae</name>
    <name type="common">Nocardiopsis syringae</name>
    <dbReference type="NCBI Taxonomy" id="103733"/>
    <lineage>
        <taxon>Bacteria</taxon>
        <taxon>Bacillati</taxon>
        <taxon>Actinomycetota</taxon>
        <taxon>Actinomycetes</taxon>
        <taxon>Pseudonocardiales</taxon>
        <taxon>Pseudonocardiaceae</taxon>
        <taxon>Saccharothrix</taxon>
    </lineage>
</organism>
<protein>
    <submittedName>
        <fullName evidence="6">TetR/AcrR family transcriptional regulator</fullName>
    </submittedName>
</protein>
<dbReference type="SUPFAM" id="SSF46689">
    <property type="entry name" value="Homeodomain-like"/>
    <property type="match status" value="1"/>
</dbReference>
<dbReference type="PANTHER" id="PTHR30055:SF234">
    <property type="entry name" value="HTH-TYPE TRANSCRIPTIONAL REGULATOR BETI"/>
    <property type="match status" value="1"/>
</dbReference>
<sequence>MADQGTRGWVRTQPRVTTISVTWDTHDGREATVRNPPPSRAKLLRAGREILLTAGRHVLLKGLTVSAVVERAGISETTFNNNWPTKVRNGVLGGHRKYIDDLLGSLVSDGPRITQDVLADRILQVFGENQGDPRRALRELARWDFEAVRDHPATLTRMLVATLARDHPVAVRSVRLVYDDITRKAARAYSSTLAGWGGEFRRPFTAESIAVVLTSLVEGMTLRWLLDPKAVPDELFGDAVTALVGAVVDVEQRHEHIDDVMEPLSREVIRKYRAEEDRDDPDDPWTAILEAAEGEFAQRGYYTTQLHHIAAAAGVDTAKLTRFFPTKADILEHGLRPVHDDLKRQVSHDALLRRGPEDVVRRHLRRLARAVARHRTWFDALVSLAIQDLARERDEAAARVRAALDFPALIAPALAAGQDAGVFVAVLPPDELATMLTNNVLVRAFSRCEHPPEEVAAAVGAVLLDGILVAP</sequence>
<dbReference type="Gene3D" id="1.10.10.60">
    <property type="entry name" value="Homeodomain-like"/>
    <property type="match status" value="1"/>
</dbReference>
<keyword evidence="1" id="KW-0805">Transcription regulation</keyword>
<evidence type="ECO:0000256" key="3">
    <source>
        <dbReference type="ARBA" id="ARBA00023163"/>
    </source>
</evidence>
<evidence type="ECO:0000256" key="2">
    <source>
        <dbReference type="ARBA" id="ARBA00023125"/>
    </source>
</evidence>
<dbReference type="PRINTS" id="PR00455">
    <property type="entry name" value="HTHTETR"/>
</dbReference>
<keyword evidence="3" id="KW-0804">Transcription</keyword>
<dbReference type="PANTHER" id="PTHR30055">
    <property type="entry name" value="HTH-TYPE TRANSCRIPTIONAL REGULATOR RUTR"/>
    <property type="match status" value="1"/>
</dbReference>
<proteinExistence type="predicted"/>
<dbReference type="InterPro" id="IPR001647">
    <property type="entry name" value="HTH_TetR"/>
</dbReference>
<dbReference type="InterPro" id="IPR036271">
    <property type="entry name" value="Tet_transcr_reg_TetR-rel_C_sf"/>
</dbReference>
<evidence type="ECO:0000313" key="6">
    <source>
        <dbReference type="EMBL" id="QFZ16713.1"/>
    </source>
</evidence>
<keyword evidence="7" id="KW-1185">Reference proteome</keyword>
<dbReference type="InterPro" id="IPR009057">
    <property type="entry name" value="Homeodomain-like_sf"/>
</dbReference>
<reference evidence="7" key="1">
    <citation type="journal article" date="2021" name="Curr. Microbiol.">
        <title>Complete genome of nocamycin-producing strain Saccharothrix syringae NRRL B-16468 reveals the biosynthetic potential for secondary metabolites.</title>
        <authorList>
            <person name="Mo X."/>
            <person name="Yang S."/>
        </authorList>
    </citation>
    <scope>NUCLEOTIDE SEQUENCE [LARGE SCALE GENOMIC DNA]</scope>
    <source>
        <strain evidence="7">ATCC 51364 / DSM 43886 / JCM 6844 / KCTC 9398 / NBRC 14523 / NRRL B-16468 / INA 2240</strain>
    </source>
</reference>
<dbReference type="GO" id="GO:0000976">
    <property type="term" value="F:transcription cis-regulatory region binding"/>
    <property type="evidence" value="ECO:0007669"/>
    <property type="project" value="TreeGrafter"/>
</dbReference>
<evidence type="ECO:0000256" key="1">
    <source>
        <dbReference type="ARBA" id="ARBA00023015"/>
    </source>
</evidence>
<dbReference type="EMBL" id="CP034550">
    <property type="protein sequence ID" value="QFZ16713.1"/>
    <property type="molecule type" value="Genomic_DNA"/>
</dbReference>